<sequence>MQLKHIQGYIQSIYFAVYDDKILLLDGCCKADVDRIHDYITLDLQRPISDLKAVVVTHMHPDHAGAANQLKARYGCKIITANVTGNWYSGFDGWCMFVSDILLTKWVASRLKKPRKNIWYWPRLQADYLLSDGDLIPDFEQWQVVETQGHTDRDISLFHQPTKTVYVADLAVQVKNKFIPPFPVFYPNRYKNSLQKIEQLRPSKVILAHGGEVAITHEDYLHLVSLAPTTPATHWRATKSKLAKVFKS</sequence>
<accession>A0A411PG61</accession>
<dbReference type="PANTHER" id="PTHR42951:SF17">
    <property type="entry name" value="METALLO-BETA-LACTAMASE DOMAIN-CONTAINING PROTEIN"/>
    <property type="match status" value="1"/>
</dbReference>
<dbReference type="InterPro" id="IPR036866">
    <property type="entry name" value="RibonucZ/Hydroxyglut_hydro"/>
</dbReference>
<feature type="domain" description="Metallo-beta-lactamase" evidence="1">
    <location>
        <begin position="10"/>
        <end position="209"/>
    </location>
</feature>
<dbReference type="Proteomes" id="UP000291106">
    <property type="component" value="Chromosome"/>
</dbReference>
<keyword evidence="3" id="KW-1185">Reference proteome</keyword>
<dbReference type="AlphaFoldDB" id="A0A411PG61"/>
<dbReference type="RefSeq" id="WP_130598760.1">
    <property type="nucleotide sequence ID" value="NZ_CP036200.1"/>
</dbReference>
<dbReference type="SUPFAM" id="SSF56281">
    <property type="entry name" value="Metallo-hydrolase/oxidoreductase"/>
    <property type="match status" value="1"/>
</dbReference>
<dbReference type="Gene3D" id="3.60.15.10">
    <property type="entry name" value="Ribonuclease Z/Hydroxyacylglutathione hydrolase-like"/>
    <property type="match status" value="1"/>
</dbReference>
<evidence type="ECO:0000259" key="1">
    <source>
        <dbReference type="SMART" id="SM00849"/>
    </source>
</evidence>
<name>A0A411PG61_9GAMM</name>
<dbReference type="InterPro" id="IPR001279">
    <property type="entry name" value="Metallo-B-lactamas"/>
</dbReference>
<evidence type="ECO:0000313" key="3">
    <source>
        <dbReference type="Proteomes" id="UP000291106"/>
    </source>
</evidence>
<dbReference type="SMART" id="SM00849">
    <property type="entry name" value="Lactamase_B"/>
    <property type="match status" value="1"/>
</dbReference>
<protein>
    <submittedName>
        <fullName evidence="2">MBL fold metallo-hydrolase</fullName>
    </submittedName>
</protein>
<dbReference type="Pfam" id="PF00753">
    <property type="entry name" value="Lactamase_B"/>
    <property type="match status" value="1"/>
</dbReference>
<dbReference type="KEGG" id="smai:EXU30_07375"/>
<dbReference type="GO" id="GO:0016787">
    <property type="term" value="F:hydrolase activity"/>
    <property type="evidence" value="ECO:0007669"/>
    <property type="project" value="UniProtKB-KW"/>
</dbReference>
<organism evidence="2 3">
    <name type="scientific">Shewanella maritima</name>
    <dbReference type="NCBI Taxonomy" id="2520507"/>
    <lineage>
        <taxon>Bacteria</taxon>
        <taxon>Pseudomonadati</taxon>
        <taxon>Pseudomonadota</taxon>
        <taxon>Gammaproteobacteria</taxon>
        <taxon>Alteromonadales</taxon>
        <taxon>Shewanellaceae</taxon>
        <taxon>Shewanella</taxon>
    </lineage>
</organism>
<dbReference type="InterPro" id="IPR050855">
    <property type="entry name" value="NDM-1-like"/>
</dbReference>
<evidence type="ECO:0000313" key="2">
    <source>
        <dbReference type="EMBL" id="QBF82535.1"/>
    </source>
</evidence>
<proteinExistence type="predicted"/>
<dbReference type="OrthoDB" id="9802991at2"/>
<gene>
    <name evidence="2" type="ORF">EXU30_07375</name>
</gene>
<keyword evidence="2" id="KW-0378">Hydrolase</keyword>
<reference evidence="2 3" key="1">
    <citation type="submission" date="2019-02" db="EMBL/GenBank/DDBJ databases">
        <title>Shewanella sp. D4-2 isolated from Dokdo Island.</title>
        <authorList>
            <person name="Baek K."/>
        </authorList>
    </citation>
    <scope>NUCLEOTIDE SEQUENCE [LARGE SCALE GENOMIC DNA]</scope>
    <source>
        <strain evidence="2 3">D4-2</strain>
    </source>
</reference>
<dbReference type="PANTHER" id="PTHR42951">
    <property type="entry name" value="METALLO-BETA-LACTAMASE DOMAIN-CONTAINING"/>
    <property type="match status" value="1"/>
</dbReference>
<dbReference type="EMBL" id="CP036200">
    <property type="protein sequence ID" value="QBF82535.1"/>
    <property type="molecule type" value="Genomic_DNA"/>
</dbReference>